<dbReference type="Proteomes" id="UP000184088">
    <property type="component" value="Unassembled WGS sequence"/>
</dbReference>
<feature type="domain" description="Probable transposase IS891/IS1136/IS1341" evidence="6">
    <location>
        <begin position="163"/>
        <end position="262"/>
    </location>
</feature>
<keyword evidence="4" id="KW-0238">DNA-binding</keyword>
<dbReference type="AlphaFoldDB" id="A0A1M5BLV8"/>
<dbReference type="GO" id="GO:0003677">
    <property type="term" value="F:DNA binding"/>
    <property type="evidence" value="ECO:0007669"/>
    <property type="project" value="UniProtKB-KW"/>
</dbReference>
<evidence type="ECO:0000313" key="8">
    <source>
        <dbReference type="EMBL" id="SHF43405.1"/>
    </source>
</evidence>
<proteinExistence type="inferred from homology"/>
<feature type="domain" description="Cas12f1-like TNB" evidence="7">
    <location>
        <begin position="287"/>
        <end position="352"/>
    </location>
</feature>
<evidence type="ECO:0000256" key="5">
    <source>
        <dbReference type="ARBA" id="ARBA00023172"/>
    </source>
</evidence>
<evidence type="ECO:0000259" key="6">
    <source>
        <dbReference type="Pfam" id="PF01385"/>
    </source>
</evidence>
<dbReference type="Pfam" id="PF01385">
    <property type="entry name" value="OrfB_IS605"/>
    <property type="match status" value="1"/>
</dbReference>
<dbReference type="PANTHER" id="PTHR30405:SF21">
    <property type="entry name" value="TRANSPOSASE-RELATED"/>
    <property type="match status" value="1"/>
</dbReference>
<name>A0A1M5BLV8_9THEO</name>
<dbReference type="NCBIfam" id="TIGR01766">
    <property type="entry name" value="IS200/IS605 family accessory protein TnpB-like domain"/>
    <property type="match status" value="1"/>
</dbReference>
<comment type="similarity">
    <text evidence="1">In the C-terminal section; belongs to the transposase 35 family.</text>
</comment>
<evidence type="ECO:0000256" key="1">
    <source>
        <dbReference type="ARBA" id="ARBA00008761"/>
    </source>
</evidence>
<dbReference type="InterPro" id="IPR001959">
    <property type="entry name" value="Transposase"/>
</dbReference>
<comment type="similarity">
    <text evidence="2">In the N-terminal section; belongs to the transposase 2 family.</text>
</comment>
<dbReference type="STRING" id="1121256.SAMN02746089_01909"/>
<dbReference type="InterPro" id="IPR051399">
    <property type="entry name" value="RNA-guided_DNA_endo/Transpos"/>
</dbReference>
<dbReference type="Pfam" id="PF07282">
    <property type="entry name" value="Cas12f1-like_TNB"/>
    <property type="match status" value="1"/>
</dbReference>
<sequence>MEQTITLKLKLYNPTKDKQKMYQTMADRVTDFANRYLFLDKKSRPKTSKEAKQYSEPLPAAVLNQAIRDIKAAKNAKKFKRLWPNFNNQSFRVEKESTKDGETVWKVSFPTFEKRIGVPVEVNRHHANFLEKLLTGEAKQGSAKLVKQRGKWYVMLSMTLHIEEKAKEEEKIMGIDLGLIDLLVANVNGQTLFFHGGRVAYMRRRYQSLRSRLQKVGAYRTLKRTGDKEHRVITDINHKIAKKVVEFAVKHGVTKIRMEDLSGARWTMEQRTEQRKDGGRSLQSWAFYQLQQFIEYKAALHGISVEYVVADGTSMICSVCGEKLSSRPKGRMFTCPNCGSTRHIDANAAKNIADAVSGIAI</sequence>
<keyword evidence="9" id="KW-1185">Reference proteome</keyword>
<dbReference type="OrthoDB" id="4278026at2"/>
<evidence type="ECO:0000313" key="9">
    <source>
        <dbReference type="Proteomes" id="UP000184088"/>
    </source>
</evidence>
<dbReference type="PANTHER" id="PTHR30405">
    <property type="entry name" value="TRANSPOSASE"/>
    <property type="match status" value="1"/>
</dbReference>
<evidence type="ECO:0000259" key="7">
    <source>
        <dbReference type="Pfam" id="PF07282"/>
    </source>
</evidence>
<organism evidence="8 9">
    <name type="scientific">Caldanaerobius fijiensis DSM 17918</name>
    <dbReference type="NCBI Taxonomy" id="1121256"/>
    <lineage>
        <taxon>Bacteria</taxon>
        <taxon>Bacillati</taxon>
        <taxon>Bacillota</taxon>
        <taxon>Clostridia</taxon>
        <taxon>Thermoanaerobacterales</taxon>
        <taxon>Thermoanaerobacteraceae</taxon>
        <taxon>Caldanaerobius</taxon>
    </lineage>
</organism>
<keyword evidence="3" id="KW-0815">Transposition</keyword>
<gene>
    <name evidence="8" type="ORF">SAMN02746089_01909</name>
</gene>
<evidence type="ECO:0000256" key="3">
    <source>
        <dbReference type="ARBA" id="ARBA00022578"/>
    </source>
</evidence>
<evidence type="ECO:0000256" key="2">
    <source>
        <dbReference type="ARBA" id="ARBA00011044"/>
    </source>
</evidence>
<dbReference type="GO" id="GO:0032196">
    <property type="term" value="P:transposition"/>
    <property type="evidence" value="ECO:0007669"/>
    <property type="project" value="UniProtKB-KW"/>
</dbReference>
<dbReference type="EMBL" id="FQVH01000022">
    <property type="protein sequence ID" value="SHF43405.1"/>
    <property type="molecule type" value="Genomic_DNA"/>
</dbReference>
<dbReference type="InterPro" id="IPR010095">
    <property type="entry name" value="Cas12f1-like_TNB"/>
</dbReference>
<dbReference type="NCBIfam" id="NF040570">
    <property type="entry name" value="guided_TnpB"/>
    <property type="match status" value="1"/>
</dbReference>
<keyword evidence="5" id="KW-0233">DNA recombination</keyword>
<dbReference type="GO" id="GO:0006310">
    <property type="term" value="P:DNA recombination"/>
    <property type="evidence" value="ECO:0007669"/>
    <property type="project" value="UniProtKB-KW"/>
</dbReference>
<reference evidence="8 9" key="1">
    <citation type="submission" date="2016-11" db="EMBL/GenBank/DDBJ databases">
        <authorList>
            <person name="Jaros S."/>
            <person name="Januszkiewicz K."/>
            <person name="Wedrychowicz H."/>
        </authorList>
    </citation>
    <scope>NUCLEOTIDE SEQUENCE [LARGE SCALE GENOMIC DNA]</scope>
    <source>
        <strain evidence="8 9">DSM 17918</strain>
    </source>
</reference>
<accession>A0A1M5BLV8</accession>
<protein>
    <submittedName>
        <fullName evidence="8">Transposase, IS605 OrfB family, central region</fullName>
    </submittedName>
</protein>
<dbReference type="RefSeq" id="WP_073344566.1">
    <property type="nucleotide sequence ID" value="NZ_FQVH01000022.1"/>
</dbReference>
<evidence type="ECO:0000256" key="4">
    <source>
        <dbReference type="ARBA" id="ARBA00023125"/>
    </source>
</evidence>